<dbReference type="Pfam" id="PF13041">
    <property type="entry name" value="PPR_2"/>
    <property type="match status" value="1"/>
</dbReference>
<dbReference type="InterPro" id="IPR002885">
    <property type="entry name" value="PPR_rpt"/>
</dbReference>
<feature type="repeat" description="PPR" evidence="3">
    <location>
        <begin position="316"/>
        <end position="350"/>
    </location>
</feature>
<dbReference type="InterPro" id="IPR032867">
    <property type="entry name" value="DYW_dom"/>
</dbReference>
<dbReference type="Pfam" id="PF01535">
    <property type="entry name" value="PPR"/>
    <property type="match status" value="2"/>
</dbReference>
<feature type="domain" description="DYW" evidence="4">
    <location>
        <begin position="495"/>
        <end position="587"/>
    </location>
</feature>
<sequence>HQENRVVELEGGEEERLASLIQKCPNMRVLTQIHAHILTHPHFSLSSVSFTLSKILCFAAYRNILYAKTLLFRIPYPTIFCYNTLMRGFLLQNPSREPIFLFKKLVQKKFPKSNTFTMAFVLKCCSILPALEEGKQVHKHVIASGFGGNSFVQTSLLNFYTKCEEVELGRKVFDEMIERNVVAWSAMIGGYARVGMVNEALGLFREMQRGGVEPDEVTMVSVISACAMTGALDLGRWVHKFIDKKGLNNDLMVSTALVNMYAKCGSIGKAKEVFEAMPYKDAKAWSSMIVGFAVHGLAEEALGTFAEMGEAKVEPNHVTLVGVLSACAHGGLVSKGRKYWSSMLESGIEPSMEHYGCMVDLFCRANLVEDAYEFVKTMPIAPNPAIWRTLLVTCKRNKMFEKGEIIAEQLLQLEPLNAENYILLSSLYASGANWVKMSRVRRQMKERGIKVVPGCSSTEINGHVHEFVMGNWSHPEAKDIRELLQEVSERVRGVGHEPWIATVLQNVGDGEKQDTLWEHSERLAIAYGLLKTKAPVVIRVVKNLRVCVDCHEVTKTISKLYGREIVVRDRVRFHKFVNGACSCRDFW</sequence>
<dbReference type="InterPro" id="IPR046960">
    <property type="entry name" value="PPR_At4g14850-like_plant"/>
</dbReference>
<dbReference type="EMBL" id="JAYDYQ010002533">
    <property type="protein sequence ID" value="KAK4485420.1"/>
    <property type="molecule type" value="Genomic_DNA"/>
</dbReference>
<dbReference type="Pfam" id="PF20431">
    <property type="entry name" value="E_motif"/>
    <property type="match status" value="1"/>
</dbReference>
<dbReference type="InterPro" id="IPR046849">
    <property type="entry name" value="E2_motif"/>
</dbReference>
<dbReference type="Pfam" id="PF12854">
    <property type="entry name" value="PPR_1"/>
    <property type="match status" value="1"/>
</dbReference>
<name>A0ABR0D878_9LAMI</name>
<evidence type="ECO:0000313" key="5">
    <source>
        <dbReference type="EMBL" id="KAK4485420.1"/>
    </source>
</evidence>
<evidence type="ECO:0000259" key="4">
    <source>
        <dbReference type="Pfam" id="PF14432"/>
    </source>
</evidence>
<feature type="repeat" description="PPR" evidence="3">
    <location>
        <begin position="281"/>
        <end position="315"/>
    </location>
</feature>
<comment type="similarity">
    <text evidence="1">Belongs to the PPR family. PCMP-H subfamily.</text>
</comment>
<dbReference type="PANTHER" id="PTHR47926">
    <property type="entry name" value="PENTATRICOPEPTIDE REPEAT-CONTAINING PROTEIN"/>
    <property type="match status" value="1"/>
</dbReference>
<dbReference type="Pfam" id="PF20430">
    <property type="entry name" value="Eplus_motif"/>
    <property type="match status" value="1"/>
</dbReference>
<keyword evidence="2" id="KW-0677">Repeat</keyword>
<dbReference type="InterPro" id="IPR011990">
    <property type="entry name" value="TPR-like_helical_dom_sf"/>
</dbReference>
<accession>A0ABR0D878</accession>
<proteinExistence type="inferred from homology"/>
<evidence type="ECO:0000256" key="1">
    <source>
        <dbReference type="ARBA" id="ARBA00006643"/>
    </source>
</evidence>
<evidence type="ECO:0000256" key="2">
    <source>
        <dbReference type="ARBA" id="ARBA00022737"/>
    </source>
</evidence>
<organism evidence="5 6">
    <name type="scientific">Penstemon davidsonii</name>
    <dbReference type="NCBI Taxonomy" id="160366"/>
    <lineage>
        <taxon>Eukaryota</taxon>
        <taxon>Viridiplantae</taxon>
        <taxon>Streptophyta</taxon>
        <taxon>Embryophyta</taxon>
        <taxon>Tracheophyta</taxon>
        <taxon>Spermatophyta</taxon>
        <taxon>Magnoliopsida</taxon>
        <taxon>eudicotyledons</taxon>
        <taxon>Gunneridae</taxon>
        <taxon>Pentapetalae</taxon>
        <taxon>asterids</taxon>
        <taxon>lamiids</taxon>
        <taxon>Lamiales</taxon>
        <taxon>Plantaginaceae</taxon>
        <taxon>Cheloneae</taxon>
        <taxon>Penstemon</taxon>
    </lineage>
</organism>
<protein>
    <recommendedName>
        <fullName evidence="4">DYW domain-containing protein</fullName>
    </recommendedName>
</protein>
<keyword evidence="6" id="KW-1185">Reference proteome</keyword>
<dbReference type="PANTHER" id="PTHR47926:SF461">
    <property type="entry name" value="PENTATRICOPEPTIDE REPEAT SUPERFAMILY PROTEIN"/>
    <property type="match status" value="1"/>
</dbReference>
<dbReference type="InterPro" id="IPR046848">
    <property type="entry name" value="E_motif"/>
</dbReference>
<gene>
    <name evidence="5" type="ORF">RD792_008060</name>
</gene>
<dbReference type="Pfam" id="PF14432">
    <property type="entry name" value="DYW_deaminase"/>
    <property type="match status" value="1"/>
</dbReference>
<reference evidence="5 6" key="1">
    <citation type="journal article" date="2023" name="bioRxiv">
        <title>Genome report: Whole genome sequence and annotation of Penstemon davidsonii.</title>
        <authorList>
            <person name="Ostevik K.L."/>
            <person name="Alabady M."/>
            <person name="Zhang M."/>
            <person name="Rausher M.D."/>
        </authorList>
    </citation>
    <scope>NUCLEOTIDE SEQUENCE [LARGE SCALE GENOMIC DNA]</scope>
    <source>
        <strain evidence="5">DNT005</strain>
        <tissue evidence="5">Whole leaf</tissue>
    </source>
</reference>
<dbReference type="Gene3D" id="1.25.40.10">
    <property type="entry name" value="Tetratricopeptide repeat domain"/>
    <property type="match status" value="2"/>
</dbReference>
<feature type="repeat" description="PPR" evidence="3">
    <location>
        <begin position="180"/>
        <end position="214"/>
    </location>
</feature>
<evidence type="ECO:0000256" key="3">
    <source>
        <dbReference type="PROSITE-ProRule" id="PRU00708"/>
    </source>
</evidence>
<feature type="non-terminal residue" evidence="5">
    <location>
        <position position="1"/>
    </location>
</feature>
<dbReference type="NCBIfam" id="TIGR00756">
    <property type="entry name" value="PPR"/>
    <property type="match status" value="4"/>
</dbReference>
<comment type="caution">
    <text evidence="5">The sequence shown here is derived from an EMBL/GenBank/DDBJ whole genome shotgun (WGS) entry which is preliminary data.</text>
</comment>
<dbReference type="PROSITE" id="PS51375">
    <property type="entry name" value="PPR"/>
    <property type="match status" value="3"/>
</dbReference>
<dbReference type="Proteomes" id="UP001291926">
    <property type="component" value="Unassembled WGS sequence"/>
</dbReference>
<evidence type="ECO:0000313" key="6">
    <source>
        <dbReference type="Proteomes" id="UP001291926"/>
    </source>
</evidence>